<dbReference type="AlphaFoldDB" id="E1IF28"/>
<protein>
    <recommendedName>
        <fullName evidence="1">DinB-like domain-containing protein</fullName>
    </recommendedName>
</protein>
<dbReference type="EMBL" id="ADVR01000080">
    <property type="protein sequence ID" value="EFO80195.1"/>
    <property type="molecule type" value="Genomic_DNA"/>
</dbReference>
<dbReference type="Pfam" id="PF12867">
    <property type="entry name" value="DinB_2"/>
    <property type="match status" value="1"/>
</dbReference>
<dbReference type="HOGENOM" id="CLU_105789_3_0_0"/>
<reference evidence="2 3" key="1">
    <citation type="journal article" date="2011" name="J. Bacteriol.">
        <title>Draft genome sequence of the anoxygenic filamentous phototrophic bacterium Oscillochloris trichoides subsp. DG-6.</title>
        <authorList>
            <person name="Kuznetsov B.B."/>
            <person name="Ivanovsky R.N."/>
            <person name="Keppen O.I."/>
            <person name="Sukhacheva M.V."/>
            <person name="Bumazhkin B.K."/>
            <person name="Patutina E.O."/>
            <person name="Beletsky A.V."/>
            <person name="Mardanov A.V."/>
            <person name="Baslerov R.V."/>
            <person name="Panteleeva A.N."/>
            <person name="Kolganova T.V."/>
            <person name="Ravin N.V."/>
            <person name="Skryabin K.G."/>
        </authorList>
    </citation>
    <scope>NUCLEOTIDE SEQUENCE [LARGE SCALE GENOMIC DNA]</scope>
    <source>
        <strain evidence="2 3">DG-6</strain>
    </source>
</reference>
<dbReference type="InterPro" id="IPR024775">
    <property type="entry name" value="DinB-like"/>
</dbReference>
<evidence type="ECO:0000313" key="3">
    <source>
        <dbReference type="Proteomes" id="UP000054010"/>
    </source>
</evidence>
<name>E1IF28_9CHLR</name>
<sequence>MSCDLPAEGTIMNTDYYINRLELSAPLVIAMIQDMSAEQLRWRPGPDAWSALEVLCHLYDEECEDFRVRIDYTLHRPGEALPKIDPQGWVMERHYQDRNPEEVLEAWLTERRRSIEWLRGLNTPAWGLRCSDPHLHDLRAGDFLTAWAGHDLLHLRQLAELQWAYQAFQAAPYFPDYAGDW</sequence>
<dbReference type="SUPFAM" id="SSF109854">
    <property type="entry name" value="DinB/YfiT-like putative metalloenzymes"/>
    <property type="match status" value="1"/>
</dbReference>
<dbReference type="Proteomes" id="UP000054010">
    <property type="component" value="Unassembled WGS sequence"/>
</dbReference>
<feature type="domain" description="DinB-like" evidence="1">
    <location>
        <begin position="27"/>
        <end position="158"/>
    </location>
</feature>
<dbReference type="eggNOG" id="ENOG50330UB">
    <property type="taxonomic scope" value="Bacteria"/>
</dbReference>
<gene>
    <name evidence="2" type="ORF">OSCT_1929</name>
</gene>
<accession>E1IF28</accession>
<evidence type="ECO:0000259" key="1">
    <source>
        <dbReference type="Pfam" id="PF12867"/>
    </source>
</evidence>
<organism evidence="2 3">
    <name type="scientific">Oscillochloris trichoides DG-6</name>
    <dbReference type="NCBI Taxonomy" id="765420"/>
    <lineage>
        <taxon>Bacteria</taxon>
        <taxon>Bacillati</taxon>
        <taxon>Chloroflexota</taxon>
        <taxon>Chloroflexia</taxon>
        <taxon>Chloroflexales</taxon>
        <taxon>Chloroflexineae</taxon>
        <taxon>Oscillochloridaceae</taxon>
        <taxon>Oscillochloris</taxon>
    </lineage>
</organism>
<dbReference type="Gene3D" id="1.20.120.450">
    <property type="entry name" value="dinb family like domain"/>
    <property type="match status" value="1"/>
</dbReference>
<comment type="caution">
    <text evidence="2">The sequence shown here is derived from an EMBL/GenBank/DDBJ whole genome shotgun (WGS) entry which is preliminary data.</text>
</comment>
<evidence type="ECO:0000313" key="2">
    <source>
        <dbReference type="EMBL" id="EFO80195.1"/>
    </source>
</evidence>
<keyword evidence="3" id="KW-1185">Reference proteome</keyword>
<proteinExistence type="predicted"/>
<dbReference type="InterPro" id="IPR034660">
    <property type="entry name" value="DinB/YfiT-like"/>
</dbReference>